<comment type="caution">
    <text evidence="2">The sequence shown here is derived from an EMBL/GenBank/DDBJ whole genome shotgun (WGS) entry which is preliminary data.</text>
</comment>
<keyword evidence="1" id="KW-0732">Signal</keyword>
<evidence type="ECO:0000256" key="1">
    <source>
        <dbReference type="SAM" id="SignalP"/>
    </source>
</evidence>
<sequence>MKSSVQRVFLCLLVASLFTVCVSRPGWRPQGRFGKRLSPSLPESQARSDFGMSGPLDVPIELIYTKEELQSAGAKPHLCSISGLREYPKCSIQTSSLVHEENDFLRALYRRR</sequence>
<evidence type="ECO:0000313" key="3">
    <source>
        <dbReference type="Proteomes" id="UP001283361"/>
    </source>
</evidence>
<gene>
    <name evidence="2" type="ORF">RRG08_011748</name>
</gene>
<keyword evidence="3" id="KW-1185">Reference proteome</keyword>
<organism evidence="2 3">
    <name type="scientific">Elysia crispata</name>
    <name type="common">lettuce slug</name>
    <dbReference type="NCBI Taxonomy" id="231223"/>
    <lineage>
        <taxon>Eukaryota</taxon>
        <taxon>Metazoa</taxon>
        <taxon>Spiralia</taxon>
        <taxon>Lophotrochozoa</taxon>
        <taxon>Mollusca</taxon>
        <taxon>Gastropoda</taxon>
        <taxon>Heterobranchia</taxon>
        <taxon>Euthyneura</taxon>
        <taxon>Panpulmonata</taxon>
        <taxon>Sacoglossa</taxon>
        <taxon>Placobranchoidea</taxon>
        <taxon>Plakobranchidae</taxon>
        <taxon>Elysia</taxon>
    </lineage>
</organism>
<accession>A0AAE0XE90</accession>
<evidence type="ECO:0000313" key="2">
    <source>
        <dbReference type="EMBL" id="KAK3691546.1"/>
    </source>
</evidence>
<proteinExistence type="predicted"/>
<reference evidence="2" key="1">
    <citation type="journal article" date="2023" name="G3 (Bethesda)">
        <title>A reference genome for the long-term kleptoplast-retaining sea slug Elysia crispata morphotype clarki.</title>
        <authorList>
            <person name="Eastman K.E."/>
            <person name="Pendleton A.L."/>
            <person name="Shaikh M.A."/>
            <person name="Suttiyut T."/>
            <person name="Ogas R."/>
            <person name="Tomko P."/>
            <person name="Gavelis G."/>
            <person name="Widhalm J.R."/>
            <person name="Wisecaver J.H."/>
        </authorList>
    </citation>
    <scope>NUCLEOTIDE SEQUENCE</scope>
    <source>
        <strain evidence="2">ECLA1</strain>
    </source>
</reference>
<name>A0AAE0XE90_9GAST</name>
<dbReference type="AlphaFoldDB" id="A0AAE0XE90"/>
<dbReference type="EMBL" id="JAWDGP010008090">
    <property type="protein sequence ID" value="KAK3691546.1"/>
    <property type="molecule type" value="Genomic_DNA"/>
</dbReference>
<dbReference type="Proteomes" id="UP001283361">
    <property type="component" value="Unassembled WGS sequence"/>
</dbReference>
<feature type="chain" id="PRO_5042182956" evidence="1">
    <location>
        <begin position="24"/>
        <end position="112"/>
    </location>
</feature>
<protein>
    <submittedName>
        <fullName evidence="2">Uncharacterized protein</fullName>
    </submittedName>
</protein>
<feature type="signal peptide" evidence="1">
    <location>
        <begin position="1"/>
        <end position="23"/>
    </location>
</feature>